<gene>
    <name evidence="10" type="ORF">DIATSA_LOCUS866</name>
</gene>
<dbReference type="InterPro" id="IPR001487">
    <property type="entry name" value="Bromodomain"/>
</dbReference>
<evidence type="ECO:0000256" key="2">
    <source>
        <dbReference type="ARBA" id="ARBA00022771"/>
    </source>
</evidence>
<dbReference type="InterPro" id="IPR036427">
    <property type="entry name" value="Bromodomain-like_sf"/>
</dbReference>
<feature type="region of interest" description="Disordered" evidence="7">
    <location>
        <begin position="142"/>
        <end position="194"/>
    </location>
</feature>
<dbReference type="Pfam" id="PF00628">
    <property type="entry name" value="PHD"/>
    <property type="match status" value="1"/>
</dbReference>
<dbReference type="InterPro" id="IPR043563">
    <property type="entry name" value="Sp110/Sp140/Sp140L-like"/>
</dbReference>
<reference evidence="10" key="2">
    <citation type="submission" date="2022-10" db="EMBL/GenBank/DDBJ databases">
        <authorList>
            <consortium name="ENA_rothamsted_submissions"/>
            <consortium name="culmorum"/>
            <person name="King R."/>
        </authorList>
    </citation>
    <scope>NUCLEOTIDE SEQUENCE</scope>
</reference>
<feature type="compositionally biased region" description="Polar residues" evidence="7">
    <location>
        <begin position="179"/>
        <end position="191"/>
    </location>
</feature>
<proteinExistence type="predicted"/>
<dbReference type="PANTHER" id="PTHR46386">
    <property type="entry name" value="NUCLEAR BODY PROTEIN SP140"/>
    <property type="match status" value="1"/>
</dbReference>
<feature type="compositionally biased region" description="Pro residues" evidence="7">
    <location>
        <begin position="162"/>
        <end position="175"/>
    </location>
</feature>
<dbReference type="PROSITE" id="PS01359">
    <property type="entry name" value="ZF_PHD_1"/>
    <property type="match status" value="1"/>
</dbReference>
<evidence type="ECO:0000313" key="11">
    <source>
        <dbReference type="Proteomes" id="UP001153714"/>
    </source>
</evidence>
<accession>A0A9N9N2W1</accession>
<evidence type="ECO:0000256" key="4">
    <source>
        <dbReference type="ARBA" id="ARBA00023117"/>
    </source>
</evidence>
<dbReference type="PROSITE" id="PS50014">
    <property type="entry name" value="BROMODOMAIN_2"/>
    <property type="match status" value="1"/>
</dbReference>
<dbReference type="CDD" id="cd15541">
    <property type="entry name" value="PHD_TIF1_like"/>
    <property type="match status" value="1"/>
</dbReference>
<feature type="compositionally biased region" description="Gly residues" evidence="7">
    <location>
        <begin position="85"/>
        <end position="95"/>
    </location>
</feature>
<dbReference type="Gene3D" id="1.20.920.10">
    <property type="entry name" value="Bromodomain-like"/>
    <property type="match status" value="1"/>
</dbReference>
<dbReference type="PRINTS" id="PR00503">
    <property type="entry name" value="BROMODOMAIN"/>
</dbReference>
<dbReference type="PANTHER" id="PTHR46386:SF11">
    <property type="entry name" value="AUTOIMMUNE REGULATOR"/>
    <property type="match status" value="1"/>
</dbReference>
<reference evidence="10" key="1">
    <citation type="submission" date="2021-12" db="EMBL/GenBank/DDBJ databases">
        <authorList>
            <person name="King R."/>
        </authorList>
    </citation>
    <scope>NUCLEOTIDE SEQUENCE</scope>
</reference>
<keyword evidence="11" id="KW-1185">Reference proteome</keyword>
<feature type="domain" description="Bromo" evidence="8">
    <location>
        <begin position="386"/>
        <end position="439"/>
    </location>
</feature>
<dbReference type="SMART" id="SM00297">
    <property type="entry name" value="BROMO"/>
    <property type="match status" value="1"/>
</dbReference>
<evidence type="ECO:0000256" key="6">
    <source>
        <dbReference type="PROSITE-ProRule" id="PRU00146"/>
    </source>
</evidence>
<dbReference type="PROSITE" id="PS50016">
    <property type="entry name" value="ZF_PHD_2"/>
    <property type="match status" value="1"/>
</dbReference>
<organism evidence="10 11">
    <name type="scientific">Diatraea saccharalis</name>
    <name type="common">sugarcane borer</name>
    <dbReference type="NCBI Taxonomy" id="40085"/>
    <lineage>
        <taxon>Eukaryota</taxon>
        <taxon>Metazoa</taxon>
        <taxon>Ecdysozoa</taxon>
        <taxon>Arthropoda</taxon>
        <taxon>Hexapoda</taxon>
        <taxon>Insecta</taxon>
        <taxon>Pterygota</taxon>
        <taxon>Neoptera</taxon>
        <taxon>Endopterygota</taxon>
        <taxon>Lepidoptera</taxon>
        <taxon>Glossata</taxon>
        <taxon>Ditrysia</taxon>
        <taxon>Pyraloidea</taxon>
        <taxon>Crambidae</taxon>
        <taxon>Crambinae</taxon>
        <taxon>Diatraea</taxon>
    </lineage>
</organism>
<dbReference type="AlphaFoldDB" id="A0A9N9N2W1"/>
<feature type="region of interest" description="Disordered" evidence="7">
    <location>
        <begin position="85"/>
        <end position="116"/>
    </location>
</feature>
<evidence type="ECO:0000259" key="9">
    <source>
        <dbReference type="PROSITE" id="PS50016"/>
    </source>
</evidence>
<dbReference type="InterPro" id="IPR019787">
    <property type="entry name" value="Znf_PHD-finger"/>
</dbReference>
<dbReference type="SUPFAM" id="SSF47370">
    <property type="entry name" value="Bromodomain"/>
    <property type="match status" value="1"/>
</dbReference>
<feature type="compositionally biased region" description="Low complexity" evidence="7">
    <location>
        <begin position="253"/>
        <end position="263"/>
    </location>
</feature>
<keyword evidence="3" id="KW-0862">Zinc</keyword>
<feature type="region of interest" description="Disordered" evidence="7">
    <location>
        <begin position="479"/>
        <end position="510"/>
    </location>
</feature>
<dbReference type="InterPro" id="IPR011011">
    <property type="entry name" value="Znf_FYVE_PHD"/>
</dbReference>
<keyword evidence="4 5" id="KW-0103">Bromodomain</keyword>
<dbReference type="EMBL" id="OU893332">
    <property type="protein sequence ID" value="CAG9782624.1"/>
    <property type="molecule type" value="Genomic_DNA"/>
</dbReference>
<dbReference type="InterPro" id="IPR013083">
    <property type="entry name" value="Znf_RING/FYVE/PHD"/>
</dbReference>
<keyword evidence="2 6" id="KW-0863">Zinc-finger</keyword>
<dbReference type="GO" id="GO:0005634">
    <property type="term" value="C:nucleus"/>
    <property type="evidence" value="ECO:0007669"/>
    <property type="project" value="TreeGrafter"/>
</dbReference>
<keyword evidence="1" id="KW-0479">Metal-binding</keyword>
<name>A0A9N9N2W1_9NEOP</name>
<evidence type="ECO:0000256" key="1">
    <source>
        <dbReference type="ARBA" id="ARBA00022723"/>
    </source>
</evidence>
<feature type="region of interest" description="Disordered" evidence="7">
    <location>
        <begin position="253"/>
        <end position="292"/>
    </location>
</feature>
<evidence type="ECO:0000256" key="3">
    <source>
        <dbReference type="ARBA" id="ARBA00022833"/>
    </source>
</evidence>
<protein>
    <submittedName>
        <fullName evidence="10">Uncharacterized protein</fullName>
    </submittedName>
</protein>
<dbReference type="SMART" id="SM00249">
    <property type="entry name" value="PHD"/>
    <property type="match status" value="1"/>
</dbReference>
<dbReference type="Gene3D" id="3.30.40.10">
    <property type="entry name" value="Zinc/RING finger domain, C3HC4 (zinc finger)"/>
    <property type="match status" value="1"/>
</dbReference>
<dbReference type="InterPro" id="IPR019786">
    <property type="entry name" value="Zinc_finger_PHD-type_CS"/>
</dbReference>
<sequence>MSELNLRGLLNAQGTRGRSPHAAHNAHHAHAHAHAQAQAQAMHHAYQQMMGYASNAFNSGNGVGGGGGGGGCGGGGGGGAVVGSAGGGGASGRRSGGPRTPSPAPSFYPPHAALTPNNNTAALKWHIPQQGRTNGAAEMSPVGGGGGGGTEFKITLGRAPRAPAPPPQPLAPAPNPSAVTSTNPKTPSPSLNGGGCGGGGGGGCGGVGGGGGGGAAGGAGAMELDKVCAESVQDLMATIAKLDSNGVQVLPEAAPSTAHAHAPSPHPHVHSSTDPDHRPASKPAEGTGGGGGDPNEDWCAVCMDGGELMCCDKCPKVFHQYCHIPTIEKLPDETESWQCLLCVNFSEMEEVEEGGGGGGALSARLQRVMERVTLELYCQYETSLPFREPISRPMCLDMIRMKLQPRCPQRYTHVAQFVNDCRLLFRNAYTYNPPDSSIYKDAKRLEEFFEAQLLKWLPEYAAIGPAPASSPALAHATAAAAAAAPSPSPSPASAWGDAPVPKKPRADSNC</sequence>
<dbReference type="GO" id="GO:0000981">
    <property type="term" value="F:DNA-binding transcription factor activity, RNA polymerase II-specific"/>
    <property type="evidence" value="ECO:0007669"/>
    <property type="project" value="TreeGrafter"/>
</dbReference>
<dbReference type="OrthoDB" id="1870062at2759"/>
<dbReference type="InterPro" id="IPR001965">
    <property type="entry name" value="Znf_PHD"/>
</dbReference>
<evidence type="ECO:0000259" key="8">
    <source>
        <dbReference type="PROSITE" id="PS50014"/>
    </source>
</evidence>
<dbReference type="GO" id="GO:0008270">
    <property type="term" value="F:zinc ion binding"/>
    <property type="evidence" value="ECO:0007669"/>
    <property type="project" value="UniProtKB-KW"/>
</dbReference>
<dbReference type="Proteomes" id="UP001153714">
    <property type="component" value="Chromosome 1"/>
</dbReference>
<feature type="domain" description="PHD-type" evidence="9">
    <location>
        <begin position="296"/>
        <end position="345"/>
    </location>
</feature>
<evidence type="ECO:0000256" key="5">
    <source>
        <dbReference type="PROSITE-ProRule" id="PRU00035"/>
    </source>
</evidence>
<evidence type="ECO:0000256" key="7">
    <source>
        <dbReference type="SAM" id="MobiDB-lite"/>
    </source>
</evidence>
<evidence type="ECO:0000313" key="10">
    <source>
        <dbReference type="EMBL" id="CAG9782624.1"/>
    </source>
</evidence>
<dbReference type="SUPFAM" id="SSF57903">
    <property type="entry name" value="FYVE/PHD zinc finger"/>
    <property type="match status" value="1"/>
</dbReference>
<dbReference type="Pfam" id="PF00439">
    <property type="entry name" value="Bromodomain"/>
    <property type="match status" value="1"/>
</dbReference>